<dbReference type="EC" id="2.7.1.170" evidence="1"/>
<sequence length="425" mass="46966">MDVKYILNNMLEMVLPWYLILFHMMLNWVYKRIEVGGMTMYIVGLMSGTSLDGIDAALVRVNNSGLETEMEMIEFMTCPFPKDIEKEIMQSLSADTSNVQLICSLNFKLGKLFANAVKEVCHKAGFPINKLDLIGSHGQTIYHQPLKDQNYIPSTLQIGEAAVIAHDTNTLVISNFRTMDMAAGGQGAPLVPFTEYILYRSEGKGRLLQNIGGIGNVTVLPKQASLDDMYAFDTGPGNMIIDEVCRQLFNISYDEGGNIAKQGKINEELLSYCISHPYIMSPPPKSTGRELFGKEYVVKLLKMFESLPSQDILATVTMFTAKSIVENYRNFIFPKTSIEEVIIGGGGSYNKALLNMIQSLLGNSIQVLTQEDLGHSSEAKEAVAFALLANETFHGNTSNVPKATGADFDVILGNMTFPPLHRISK</sequence>
<comment type="function">
    <text evidence="1">Catalyzes the specific phosphorylation of 1,6-anhydro-N-acetylmuramic acid (anhMurNAc) with the simultaneous cleavage of the 1,6-anhydro ring, generating MurNAc-6-P. Is required for the utilization of anhMurNAc either imported from the medium or derived from its own cell wall murein, and thus plays a role in cell wall recycling.</text>
</comment>
<keyword evidence="2" id="KW-0472">Membrane</keyword>
<dbReference type="Proteomes" id="UP000185829">
    <property type="component" value="Unassembled WGS sequence"/>
</dbReference>
<keyword evidence="1" id="KW-0808">Transferase</keyword>
<name>A0A9X8R563_9BACI</name>
<accession>A0A9X8R563</accession>
<evidence type="ECO:0000256" key="2">
    <source>
        <dbReference type="SAM" id="Phobius"/>
    </source>
</evidence>
<dbReference type="Gene3D" id="3.30.420.40">
    <property type="match status" value="2"/>
</dbReference>
<comment type="caution">
    <text evidence="3">The sequence shown here is derived from an EMBL/GenBank/DDBJ whole genome shotgun (WGS) entry which is preliminary data.</text>
</comment>
<keyword evidence="1 3" id="KW-0418">Kinase</keyword>
<dbReference type="PANTHER" id="PTHR30605:SF0">
    <property type="entry name" value="ANHYDRO-N-ACETYLMURAMIC ACID KINASE"/>
    <property type="match status" value="1"/>
</dbReference>
<evidence type="ECO:0000256" key="1">
    <source>
        <dbReference type="HAMAP-Rule" id="MF_01270"/>
    </source>
</evidence>
<dbReference type="PANTHER" id="PTHR30605">
    <property type="entry name" value="ANHYDRO-N-ACETYLMURAMIC ACID KINASE"/>
    <property type="match status" value="1"/>
</dbReference>
<dbReference type="AlphaFoldDB" id="A0A9X8R563"/>
<gene>
    <name evidence="1" type="primary">anmK</name>
    <name evidence="3" type="ORF">SAMN05878482_1011198</name>
</gene>
<dbReference type="CDD" id="cd24050">
    <property type="entry name" value="ASKHA_NBD_ANMK"/>
    <property type="match status" value="1"/>
</dbReference>
<reference evidence="3 4" key="1">
    <citation type="submission" date="2017-01" db="EMBL/GenBank/DDBJ databases">
        <authorList>
            <person name="Varghese N."/>
            <person name="Submissions S."/>
        </authorList>
    </citation>
    <scope>NUCLEOTIDE SEQUENCE [LARGE SCALE GENOMIC DNA]</scope>
    <source>
        <strain evidence="3 4">RUG2-6</strain>
    </source>
</reference>
<dbReference type="GO" id="GO:0005524">
    <property type="term" value="F:ATP binding"/>
    <property type="evidence" value="ECO:0007669"/>
    <property type="project" value="UniProtKB-UniRule"/>
</dbReference>
<evidence type="ECO:0000313" key="3">
    <source>
        <dbReference type="EMBL" id="SIQ43032.1"/>
    </source>
</evidence>
<keyword evidence="2" id="KW-0812">Transmembrane</keyword>
<comment type="catalytic activity">
    <reaction evidence="1">
        <text>1,6-anhydro-N-acetyl-beta-muramate + ATP + H2O = N-acetyl-D-muramate 6-phosphate + ADP + H(+)</text>
        <dbReference type="Rhea" id="RHEA:24952"/>
        <dbReference type="ChEBI" id="CHEBI:15377"/>
        <dbReference type="ChEBI" id="CHEBI:15378"/>
        <dbReference type="ChEBI" id="CHEBI:30616"/>
        <dbReference type="ChEBI" id="CHEBI:58690"/>
        <dbReference type="ChEBI" id="CHEBI:58722"/>
        <dbReference type="ChEBI" id="CHEBI:456216"/>
        <dbReference type="EC" id="2.7.1.170"/>
    </reaction>
</comment>
<dbReference type="HAMAP" id="MF_01270">
    <property type="entry name" value="AnhMurNAc_kinase"/>
    <property type="match status" value="1"/>
</dbReference>
<dbReference type="GO" id="GO:0016773">
    <property type="term" value="F:phosphotransferase activity, alcohol group as acceptor"/>
    <property type="evidence" value="ECO:0007669"/>
    <property type="project" value="UniProtKB-UniRule"/>
</dbReference>
<dbReference type="InterPro" id="IPR005338">
    <property type="entry name" value="Anhydro_N_Ac-Mur_kinase"/>
</dbReference>
<dbReference type="NCBIfam" id="NF007148">
    <property type="entry name" value="PRK09585.3-2"/>
    <property type="match status" value="1"/>
</dbReference>
<comment type="pathway">
    <text evidence="1">Amino-sugar metabolism; 1,6-anhydro-N-acetylmuramate degradation.</text>
</comment>
<dbReference type="NCBIfam" id="NF007142">
    <property type="entry name" value="PRK09585.2-1"/>
    <property type="match status" value="1"/>
</dbReference>
<comment type="similarity">
    <text evidence="1">Belongs to the anhydro-N-acetylmuramic acid kinase family.</text>
</comment>
<evidence type="ECO:0000313" key="4">
    <source>
        <dbReference type="Proteomes" id="UP000185829"/>
    </source>
</evidence>
<keyword evidence="1" id="KW-0119">Carbohydrate metabolism</keyword>
<comment type="pathway">
    <text evidence="1">Cell wall biogenesis; peptidoglycan recycling.</text>
</comment>
<dbReference type="SUPFAM" id="SSF53067">
    <property type="entry name" value="Actin-like ATPase domain"/>
    <property type="match status" value="1"/>
</dbReference>
<keyword evidence="1" id="KW-0547">Nucleotide-binding</keyword>
<feature type="transmembrane region" description="Helical" evidence="2">
    <location>
        <begin position="14"/>
        <end position="30"/>
    </location>
</feature>
<dbReference type="GO" id="GO:0097175">
    <property type="term" value="P:1,6-anhydro-N-acetyl-beta-muramic acid catabolic process"/>
    <property type="evidence" value="ECO:0007669"/>
    <property type="project" value="UniProtKB-UniRule"/>
</dbReference>
<dbReference type="GO" id="GO:0016301">
    <property type="term" value="F:kinase activity"/>
    <property type="evidence" value="ECO:0007669"/>
    <property type="project" value="UniProtKB-KW"/>
</dbReference>
<dbReference type="GO" id="GO:0009254">
    <property type="term" value="P:peptidoglycan turnover"/>
    <property type="evidence" value="ECO:0007669"/>
    <property type="project" value="UniProtKB-UniRule"/>
</dbReference>
<keyword evidence="1" id="KW-0067">ATP-binding</keyword>
<proteinExistence type="inferred from homology"/>
<protein>
    <recommendedName>
        <fullName evidence="1">Anhydro-N-acetylmuramic acid kinase</fullName>
        <ecNumber evidence="1">2.7.1.170</ecNumber>
    </recommendedName>
    <alternativeName>
        <fullName evidence="1">AnhMurNAc kinase</fullName>
    </alternativeName>
</protein>
<keyword evidence="2" id="KW-1133">Transmembrane helix</keyword>
<organism evidence="3 4">
    <name type="scientific">Peribacillus simplex</name>
    <dbReference type="NCBI Taxonomy" id="1478"/>
    <lineage>
        <taxon>Bacteria</taxon>
        <taxon>Bacillati</taxon>
        <taxon>Bacillota</taxon>
        <taxon>Bacilli</taxon>
        <taxon>Bacillales</taxon>
        <taxon>Bacillaceae</taxon>
        <taxon>Peribacillus</taxon>
    </lineage>
</organism>
<dbReference type="Pfam" id="PF03702">
    <property type="entry name" value="AnmK"/>
    <property type="match status" value="1"/>
</dbReference>
<dbReference type="EMBL" id="FTMX01000001">
    <property type="protein sequence ID" value="SIQ43032.1"/>
    <property type="molecule type" value="Genomic_DNA"/>
</dbReference>
<dbReference type="GO" id="GO:0006040">
    <property type="term" value="P:amino sugar metabolic process"/>
    <property type="evidence" value="ECO:0007669"/>
    <property type="project" value="InterPro"/>
</dbReference>
<feature type="binding site" evidence="1">
    <location>
        <begin position="48"/>
        <end position="55"/>
    </location>
    <ligand>
        <name>ATP</name>
        <dbReference type="ChEBI" id="CHEBI:30616"/>
    </ligand>
</feature>
<dbReference type="InterPro" id="IPR043129">
    <property type="entry name" value="ATPase_NBD"/>
</dbReference>